<dbReference type="AlphaFoldDB" id="A0A817M0E2"/>
<organism evidence="1 2">
    <name type="scientific">Rotaria socialis</name>
    <dbReference type="NCBI Taxonomy" id="392032"/>
    <lineage>
        <taxon>Eukaryota</taxon>
        <taxon>Metazoa</taxon>
        <taxon>Spiralia</taxon>
        <taxon>Gnathifera</taxon>
        <taxon>Rotifera</taxon>
        <taxon>Eurotatoria</taxon>
        <taxon>Bdelloidea</taxon>
        <taxon>Philodinida</taxon>
        <taxon>Philodinidae</taxon>
        <taxon>Rotaria</taxon>
    </lineage>
</organism>
<feature type="non-terminal residue" evidence="1">
    <location>
        <position position="147"/>
    </location>
</feature>
<evidence type="ECO:0000313" key="2">
    <source>
        <dbReference type="Proteomes" id="UP000663825"/>
    </source>
</evidence>
<comment type="caution">
    <text evidence="1">The sequence shown here is derived from an EMBL/GenBank/DDBJ whole genome shotgun (WGS) entry which is preliminary data.</text>
</comment>
<accession>A0A817M0E2</accession>
<protein>
    <submittedName>
        <fullName evidence="1">Uncharacterized protein</fullName>
    </submittedName>
</protein>
<name>A0A817M0E2_9BILA</name>
<dbReference type="EMBL" id="CAJNXB010000202">
    <property type="protein sequence ID" value="CAF3035439.1"/>
    <property type="molecule type" value="Genomic_DNA"/>
</dbReference>
<gene>
    <name evidence="1" type="ORF">TIS948_LOCUS3223</name>
</gene>
<proteinExistence type="predicted"/>
<sequence>MSSCRETLPINKNWQQTRLFEILTNSNLTLCRFEYELEPIFIQRVGQQWAISTRNETKCHRITQLEQGEHPITSNNELTIPPIAFITIDKSTARSCENFFLPSITNGSNEFISITDNKKLHYDDLILIDLQKAMINDTLWEKIPYIP</sequence>
<reference evidence="1" key="1">
    <citation type="submission" date="2021-02" db="EMBL/GenBank/DDBJ databases">
        <authorList>
            <person name="Nowell W R."/>
        </authorList>
    </citation>
    <scope>NUCLEOTIDE SEQUENCE</scope>
</reference>
<evidence type="ECO:0000313" key="1">
    <source>
        <dbReference type="EMBL" id="CAF3035439.1"/>
    </source>
</evidence>
<dbReference type="Proteomes" id="UP000663825">
    <property type="component" value="Unassembled WGS sequence"/>
</dbReference>
<dbReference type="OrthoDB" id="10055102at2759"/>